<evidence type="ECO:0000256" key="4">
    <source>
        <dbReference type="SAM" id="SignalP"/>
    </source>
</evidence>
<dbReference type="AlphaFoldDB" id="A0A917MAH5"/>
<accession>A0A917MAH5</accession>
<feature type="domain" description="TonB-dependent transporter Oar-like beta-barrel" evidence="6">
    <location>
        <begin position="239"/>
        <end position="1146"/>
    </location>
</feature>
<sequence>MALAILLLLPALQCYGQFESASVLGYVRDTTSAAIPNSKVTLTNVATGIQQTATTDAEGRYEFSSVQIGSYKVVAEAQGFEGAQTQAFTVTTNARQRVDMTLKAGSVAETVTVSAAPTALETETSSRGQVIGTREVENLPLNGRSYADLVLLAPGVRKSALENQTASSREGSFNVNGQRSAFNNFLLDGLDNNNYGTSNQGFANENIPPSPDAVSEFRVETNNYSAEYGRASGAVINVSTRRGSNQFHGKGYDYLRNTDLNAIGPFQPAGGVKQTFIRNQFGGTFGGPIKKDHTFFFVDYEGLRQIFRNQVTTVTLPNAEQRQGIFLFHYKDPSIAPTPIVLQNPITGTVFTNGNVSAEATPFAKAVLAALPANNATSVTGGGPGAVAYDTIANNYIASPRGTIQDDKGDARVDETFNQKWSMFARYSEHRGTIFDPPTVLGRAGGNGNSNVHLLNRQIAGGTTWVISPTKLLDIRFAYTKNEGAKTPYGQGDPSLLAENGITNGVPTDKSIVRDLNAQSVSGFTQFGAQSSSPQFQNPTIYNPKGNFTWVRGRHSMKFGYEYQAVNTQVNDFNPSYGQDNYAAGYAAVPVCNPAKPVTPCVASNPSDPAQGSNATAQLSQAADLADFLFGNQSSYSLTNYTVVNLRQRFNFMYVQDDIKVSPTLTVNAGLRYEIATPQWERDNKLANFDPTTNTLIQAKNGSIYDRALVHVPMKNWGPRFGFAWSESPKTVVRGGYGISYTQYNRAGGENNLTYNGPNVVNASINNPTPTTADRCVNDTQDQTACFRQMQQGYAVGLTSPSNFDPKKVTSRYIPKNFETGYVQSYFFGFQRELPWGMVMDIAYVGNKGTHLQVLADYNQAAPCLNAGGANCATYQSRRPVPTFGDIEIAYGGNSSTYNSLQAKLEKRVGALYLLNSFTWGRAFDLASGHLETSNGDNSRVNFANPRNDYGPSGYDQPINNTLSIVYDLPYGHGRKFGANSNFLVNAVLGGWQTTVINTSTSGLPFNLNYNSSANNPLYTSDLVTLRPQLTLPGAKIKNPGSKQTKTATALKGYLDGTYLAVPSVALGNTNAYGNISRNKFRSFAYFDTDLGLHKAFNLWSETSKLDFRAEAFNVLNQVDYQAPDSTITDGAFGSITSAYPARQLQLAAKITF</sequence>
<feature type="domain" description="TonB-dependent receptor plug" evidence="5">
    <location>
        <begin position="124"/>
        <end position="233"/>
    </location>
</feature>
<dbReference type="SUPFAM" id="SSF49464">
    <property type="entry name" value="Carboxypeptidase regulatory domain-like"/>
    <property type="match status" value="1"/>
</dbReference>
<dbReference type="InterPro" id="IPR036942">
    <property type="entry name" value="Beta-barrel_TonB_sf"/>
</dbReference>
<dbReference type="GO" id="GO:0009279">
    <property type="term" value="C:cell outer membrane"/>
    <property type="evidence" value="ECO:0007669"/>
    <property type="project" value="UniProtKB-SubCell"/>
</dbReference>
<protein>
    <recommendedName>
        <fullName evidence="9">TonB-dependent receptor-like protein</fullName>
    </recommendedName>
</protein>
<evidence type="ECO:0000256" key="2">
    <source>
        <dbReference type="ARBA" id="ARBA00023136"/>
    </source>
</evidence>
<evidence type="ECO:0008006" key="9">
    <source>
        <dbReference type="Google" id="ProtNLM"/>
    </source>
</evidence>
<dbReference type="InterPro" id="IPR008969">
    <property type="entry name" value="CarboxyPept-like_regulatory"/>
</dbReference>
<organism evidence="7 8">
    <name type="scientific">Edaphobacter dinghuensis</name>
    <dbReference type="NCBI Taxonomy" id="1560005"/>
    <lineage>
        <taxon>Bacteria</taxon>
        <taxon>Pseudomonadati</taxon>
        <taxon>Acidobacteriota</taxon>
        <taxon>Terriglobia</taxon>
        <taxon>Terriglobales</taxon>
        <taxon>Acidobacteriaceae</taxon>
        <taxon>Edaphobacter</taxon>
    </lineage>
</organism>
<dbReference type="Gene3D" id="2.170.130.10">
    <property type="entry name" value="TonB-dependent receptor, plug domain"/>
    <property type="match status" value="1"/>
</dbReference>
<dbReference type="Gene3D" id="2.40.170.20">
    <property type="entry name" value="TonB-dependent receptor, beta-barrel domain"/>
    <property type="match status" value="1"/>
</dbReference>
<dbReference type="InterPro" id="IPR057601">
    <property type="entry name" value="Oar-like_b-barrel"/>
</dbReference>
<evidence type="ECO:0000259" key="5">
    <source>
        <dbReference type="Pfam" id="PF07715"/>
    </source>
</evidence>
<gene>
    <name evidence="7" type="ORF">GCM10011585_36980</name>
</gene>
<comment type="caution">
    <text evidence="7">The sequence shown here is derived from an EMBL/GenBank/DDBJ whole genome shotgun (WGS) entry which is preliminary data.</text>
</comment>
<evidence type="ECO:0000256" key="1">
    <source>
        <dbReference type="ARBA" id="ARBA00004442"/>
    </source>
</evidence>
<dbReference type="InterPro" id="IPR037066">
    <property type="entry name" value="Plug_dom_sf"/>
</dbReference>
<name>A0A917MAH5_9BACT</name>
<dbReference type="InterPro" id="IPR012910">
    <property type="entry name" value="Plug_dom"/>
</dbReference>
<reference evidence="7" key="2">
    <citation type="submission" date="2020-09" db="EMBL/GenBank/DDBJ databases">
        <authorList>
            <person name="Sun Q."/>
            <person name="Zhou Y."/>
        </authorList>
    </citation>
    <scope>NUCLEOTIDE SEQUENCE</scope>
    <source>
        <strain evidence="7">CGMCC 1.12997</strain>
    </source>
</reference>
<dbReference type="Gene3D" id="2.60.40.1120">
    <property type="entry name" value="Carboxypeptidase-like, regulatory domain"/>
    <property type="match status" value="1"/>
</dbReference>
<feature type="signal peptide" evidence="4">
    <location>
        <begin position="1"/>
        <end position="16"/>
    </location>
</feature>
<proteinExistence type="predicted"/>
<dbReference type="Pfam" id="PF13620">
    <property type="entry name" value="CarboxypepD_reg"/>
    <property type="match status" value="1"/>
</dbReference>
<keyword evidence="3" id="KW-0998">Cell outer membrane</keyword>
<evidence type="ECO:0000259" key="6">
    <source>
        <dbReference type="Pfam" id="PF25183"/>
    </source>
</evidence>
<evidence type="ECO:0000256" key="3">
    <source>
        <dbReference type="ARBA" id="ARBA00023237"/>
    </source>
</evidence>
<keyword evidence="2" id="KW-0472">Membrane</keyword>
<evidence type="ECO:0000313" key="7">
    <source>
        <dbReference type="EMBL" id="GGG89363.1"/>
    </source>
</evidence>
<dbReference type="Proteomes" id="UP000647241">
    <property type="component" value="Unassembled WGS sequence"/>
</dbReference>
<dbReference type="Pfam" id="PF25183">
    <property type="entry name" value="OMP_b-brl_4"/>
    <property type="match status" value="1"/>
</dbReference>
<dbReference type="EMBL" id="BMGT01000005">
    <property type="protein sequence ID" value="GGG89363.1"/>
    <property type="molecule type" value="Genomic_DNA"/>
</dbReference>
<feature type="chain" id="PRO_5037918022" description="TonB-dependent receptor-like protein" evidence="4">
    <location>
        <begin position="17"/>
        <end position="1153"/>
    </location>
</feature>
<keyword evidence="4" id="KW-0732">Signal</keyword>
<dbReference type="Pfam" id="PF07715">
    <property type="entry name" value="Plug"/>
    <property type="match status" value="1"/>
</dbReference>
<evidence type="ECO:0000313" key="8">
    <source>
        <dbReference type="Proteomes" id="UP000647241"/>
    </source>
</evidence>
<keyword evidence="8" id="KW-1185">Reference proteome</keyword>
<comment type="subcellular location">
    <subcellularLocation>
        <location evidence="1">Cell outer membrane</location>
    </subcellularLocation>
</comment>
<reference evidence="7" key="1">
    <citation type="journal article" date="2014" name="Int. J. Syst. Evol. Microbiol.">
        <title>Complete genome sequence of Corynebacterium casei LMG S-19264T (=DSM 44701T), isolated from a smear-ripened cheese.</title>
        <authorList>
            <consortium name="US DOE Joint Genome Institute (JGI-PGF)"/>
            <person name="Walter F."/>
            <person name="Albersmeier A."/>
            <person name="Kalinowski J."/>
            <person name="Ruckert C."/>
        </authorList>
    </citation>
    <scope>NUCLEOTIDE SEQUENCE</scope>
    <source>
        <strain evidence="7">CGMCC 1.12997</strain>
    </source>
</reference>
<dbReference type="SUPFAM" id="SSF56935">
    <property type="entry name" value="Porins"/>
    <property type="match status" value="1"/>
</dbReference>